<evidence type="ECO:0000313" key="13">
    <source>
        <dbReference type="EMBL" id="GGA62567.1"/>
    </source>
</evidence>
<evidence type="ECO:0000256" key="7">
    <source>
        <dbReference type="ARBA" id="ARBA00023277"/>
    </source>
</evidence>
<keyword evidence="6 8" id="KW-0067">ATP-binding</keyword>
<dbReference type="GO" id="GO:0004856">
    <property type="term" value="F:D-xylulokinase activity"/>
    <property type="evidence" value="ECO:0007669"/>
    <property type="project" value="UniProtKB-UniRule"/>
</dbReference>
<feature type="site" description="Important for activity" evidence="8">
    <location>
        <position position="6"/>
    </location>
</feature>
<reference evidence="13" key="1">
    <citation type="journal article" date="2014" name="Int. J. Syst. Evol. Microbiol.">
        <title>Complete genome sequence of Corynebacterium casei LMG S-19264T (=DSM 44701T), isolated from a smear-ripened cheese.</title>
        <authorList>
            <consortium name="US DOE Joint Genome Institute (JGI-PGF)"/>
            <person name="Walter F."/>
            <person name="Albersmeier A."/>
            <person name="Kalinowski J."/>
            <person name="Ruckert C."/>
        </authorList>
    </citation>
    <scope>NUCLEOTIDE SEQUENCE</scope>
    <source>
        <strain evidence="13">CGMCC 1.15447</strain>
    </source>
</reference>
<evidence type="ECO:0000256" key="8">
    <source>
        <dbReference type="HAMAP-Rule" id="MF_02220"/>
    </source>
</evidence>
<sequence>MFLGVDVGTGGTRAVLIDRADRLIASHAAEHAPIRSEHIGWAEQDPEDWWRAAREAITGAMAASGLAGNEIEAVGLTGQMHGCVMLDASGNVLRPALIWCDQRTQPECDWLTEKIGFERLIELTCNPALPNFTLTKLLWVRKHQPEIFSKIAHVLCPKDYVRYRMTGEFAMDMQEASGTLLLDVAHRRWSTEVAEAAGIPMQWLPRLFEGPEICARISEAGAGATGLAAGTPVAAGAGDQGAGAVGMGILAPGSVSATIGTSGVVFAATDSPAKDRLGRLHTFCHAAPGRWHVMGVTNGAGLSLRYFRDTFAIGMNYDELSALAATAPAGSDGLMWTPYLFGERTPHLDPNARAAFVGITASHTRAHFVRAVLEGVAFSLRDTFTLFEELHVPVKAIRLGGGGARGPLWRQIQADVYGQPVEILEAEEGGAFGAALLAGTGVGAWSNVEEACAATVRVASTVAPKDAATMNAAYKQYRRIYPALKEIAKA</sequence>
<dbReference type="InterPro" id="IPR050406">
    <property type="entry name" value="FGGY_Carb_Kinase"/>
</dbReference>
<feature type="active site" description="Proton acceptor" evidence="8">
    <location>
        <position position="239"/>
    </location>
</feature>
<keyword evidence="14" id="KW-1185">Reference proteome</keyword>
<dbReference type="SUPFAM" id="SSF53067">
    <property type="entry name" value="Actin-like ATPase domain"/>
    <property type="match status" value="2"/>
</dbReference>
<evidence type="ECO:0000256" key="9">
    <source>
        <dbReference type="RuleBase" id="RU003733"/>
    </source>
</evidence>
<dbReference type="InterPro" id="IPR043129">
    <property type="entry name" value="ATPase_NBD"/>
</dbReference>
<keyword evidence="4 8" id="KW-0547">Nucleotide-binding</keyword>
<dbReference type="GO" id="GO:0005998">
    <property type="term" value="P:xylulose catabolic process"/>
    <property type="evidence" value="ECO:0007669"/>
    <property type="project" value="UniProtKB-UniRule"/>
</dbReference>
<keyword evidence="7 8" id="KW-0119">Carbohydrate metabolism</keyword>
<dbReference type="NCBIfam" id="TIGR01312">
    <property type="entry name" value="XylB"/>
    <property type="match status" value="1"/>
</dbReference>
<evidence type="ECO:0000313" key="14">
    <source>
        <dbReference type="Proteomes" id="UP000648801"/>
    </source>
</evidence>
<dbReference type="Pfam" id="PF02782">
    <property type="entry name" value="FGGY_C"/>
    <property type="match status" value="1"/>
</dbReference>
<evidence type="ECO:0000256" key="1">
    <source>
        <dbReference type="ARBA" id="ARBA00009156"/>
    </source>
</evidence>
<dbReference type="GO" id="GO:0005524">
    <property type="term" value="F:ATP binding"/>
    <property type="evidence" value="ECO:0007669"/>
    <property type="project" value="UniProtKB-UniRule"/>
</dbReference>
<dbReference type="EMBL" id="BMJB01000001">
    <property type="protein sequence ID" value="GGA62567.1"/>
    <property type="molecule type" value="Genomic_DNA"/>
</dbReference>
<evidence type="ECO:0000256" key="4">
    <source>
        <dbReference type="ARBA" id="ARBA00022741"/>
    </source>
</evidence>
<evidence type="ECO:0000259" key="11">
    <source>
        <dbReference type="Pfam" id="PF00370"/>
    </source>
</evidence>
<evidence type="ECO:0000256" key="10">
    <source>
        <dbReference type="RuleBase" id="RU364073"/>
    </source>
</evidence>
<feature type="binding site" evidence="8">
    <location>
        <begin position="80"/>
        <end position="81"/>
    </location>
    <ligand>
        <name>substrate</name>
    </ligand>
</feature>
<dbReference type="PROSITE" id="PS00445">
    <property type="entry name" value="FGGY_KINASES_2"/>
    <property type="match status" value="1"/>
</dbReference>
<dbReference type="Proteomes" id="UP000648801">
    <property type="component" value="Unassembled WGS sequence"/>
</dbReference>
<dbReference type="Pfam" id="PF00370">
    <property type="entry name" value="FGGY_N"/>
    <property type="match status" value="1"/>
</dbReference>
<protein>
    <recommendedName>
        <fullName evidence="8 10">Xylulose kinase</fullName>
        <shortName evidence="8 10">Xylulokinase</shortName>
        <ecNumber evidence="8 10">2.7.1.17</ecNumber>
    </recommendedName>
</protein>
<comment type="function">
    <text evidence="8">Catalyzes the phosphorylation of D-xylulose to D-xylulose 5-phosphate.</text>
</comment>
<keyword evidence="2 8" id="KW-0859">Xylose metabolism</keyword>
<feature type="domain" description="Carbohydrate kinase FGGY N-terminal" evidence="11">
    <location>
        <begin position="1"/>
        <end position="246"/>
    </location>
</feature>
<dbReference type="HAMAP" id="MF_02220">
    <property type="entry name" value="XylB"/>
    <property type="match status" value="1"/>
</dbReference>
<dbReference type="PIRSF" id="PIRSF000538">
    <property type="entry name" value="GlpK"/>
    <property type="match status" value="1"/>
</dbReference>
<evidence type="ECO:0000256" key="3">
    <source>
        <dbReference type="ARBA" id="ARBA00022679"/>
    </source>
</evidence>
<feature type="domain" description="Carbohydrate kinase FGGY C-terminal" evidence="12">
    <location>
        <begin position="256"/>
        <end position="439"/>
    </location>
</feature>
<dbReference type="PANTHER" id="PTHR43095:SF5">
    <property type="entry name" value="XYLULOSE KINASE"/>
    <property type="match status" value="1"/>
</dbReference>
<dbReference type="EC" id="2.7.1.17" evidence="8 10"/>
<evidence type="ECO:0000256" key="6">
    <source>
        <dbReference type="ARBA" id="ARBA00022840"/>
    </source>
</evidence>
<evidence type="ECO:0000256" key="5">
    <source>
        <dbReference type="ARBA" id="ARBA00022777"/>
    </source>
</evidence>
<keyword evidence="3 8" id="KW-0808">Transferase</keyword>
<dbReference type="InterPro" id="IPR018484">
    <property type="entry name" value="FGGY_N"/>
</dbReference>
<comment type="similarity">
    <text evidence="1 8 9">Belongs to the FGGY kinase family.</text>
</comment>
<accession>A0A916RN10</accession>
<dbReference type="CDD" id="cd07808">
    <property type="entry name" value="ASKHA_NBD_FGGY_EcXK-like"/>
    <property type="match status" value="1"/>
</dbReference>
<keyword evidence="5 8" id="KW-0418">Kinase</keyword>
<dbReference type="InterPro" id="IPR006000">
    <property type="entry name" value="Xylulokinase"/>
</dbReference>
<reference evidence="13" key="2">
    <citation type="submission" date="2020-09" db="EMBL/GenBank/DDBJ databases">
        <authorList>
            <person name="Sun Q."/>
            <person name="Zhou Y."/>
        </authorList>
    </citation>
    <scope>NUCLEOTIDE SEQUENCE</scope>
    <source>
        <strain evidence="13">CGMCC 1.15447</strain>
    </source>
</reference>
<dbReference type="InterPro" id="IPR000577">
    <property type="entry name" value="Carb_kinase_FGGY"/>
</dbReference>
<dbReference type="InterPro" id="IPR018485">
    <property type="entry name" value="FGGY_C"/>
</dbReference>
<organism evidence="13 14">
    <name type="scientific">Edaphobacter acidisoli</name>
    <dbReference type="NCBI Taxonomy" id="2040573"/>
    <lineage>
        <taxon>Bacteria</taxon>
        <taxon>Pseudomonadati</taxon>
        <taxon>Acidobacteriota</taxon>
        <taxon>Terriglobia</taxon>
        <taxon>Terriglobales</taxon>
        <taxon>Acidobacteriaceae</taxon>
        <taxon>Edaphobacter</taxon>
    </lineage>
</organism>
<comment type="catalytic activity">
    <reaction evidence="8 10">
        <text>D-xylulose + ATP = D-xylulose 5-phosphate + ADP + H(+)</text>
        <dbReference type="Rhea" id="RHEA:10964"/>
        <dbReference type="ChEBI" id="CHEBI:15378"/>
        <dbReference type="ChEBI" id="CHEBI:17140"/>
        <dbReference type="ChEBI" id="CHEBI:30616"/>
        <dbReference type="ChEBI" id="CHEBI:57737"/>
        <dbReference type="ChEBI" id="CHEBI:456216"/>
        <dbReference type="EC" id="2.7.1.17"/>
    </reaction>
</comment>
<evidence type="ECO:0000256" key="2">
    <source>
        <dbReference type="ARBA" id="ARBA00022629"/>
    </source>
</evidence>
<comment type="caution">
    <text evidence="13">The sequence shown here is derived from an EMBL/GenBank/DDBJ whole genome shotgun (WGS) entry which is preliminary data.</text>
</comment>
<dbReference type="AlphaFoldDB" id="A0A916RN10"/>
<name>A0A916RN10_9BACT</name>
<gene>
    <name evidence="8 10" type="primary">xylB</name>
    <name evidence="13" type="ORF">GCM10011507_12640</name>
</gene>
<dbReference type="PANTHER" id="PTHR43095">
    <property type="entry name" value="SUGAR KINASE"/>
    <property type="match status" value="1"/>
</dbReference>
<dbReference type="GO" id="GO:0042732">
    <property type="term" value="P:D-xylose metabolic process"/>
    <property type="evidence" value="ECO:0007669"/>
    <property type="project" value="UniProtKB-KW"/>
</dbReference>
<dbReference type="Gene3D" id="3.30.420.40">
    <property type="match status" value="2"/>
</dbReference>
<dbReference type="InterPro" id="IPR018483">
    <property type="entry name" value="Carb_kinase_FGGY_CS"/>
</dbReference>
<evidence type="ECO:0000259" key="12">
    <source>
        <dbReference type="Pfam" id="PF02782"/>
    </source>
</evidence>
<dbReference type="RefSeq" id="WP_188758400.1">
    <property type="nucleotide sequence ID" value="NZ_BMJB01000001.1"/>
</dbReference>
<proteinExistence type="inferred from homology"/>